<dbReference type="SUPFAM" id="SSF88713">
    <property type="entry name" value="Glycoside hydrolase/deacetylase"/>
    <property type="match status" value="1"/>
</dbReference>
<dbReference type="GO" id="GO:0005975">
    <property type="term" value="P:carbohydrate metabolic process"/>
    <property type="evidence" value="ECO:0007669"/>
    <property type="project" value="InterPro"/>
</dbReference>
<dbReference type="InterPro" id="IPR011330">
    <property type="entry name" value="Glyco_hydro/deAcase_b/a-brl"/>
</dbReference>
<evidence type="ECO:0000313" key="4">
    <source>
        <dbReference type="EMBL" id="KRK45204.1"/>
    </source>
</evidence>
<dbReference type="Proteomes" id="UP000051450">
    <property type="component" value="Unassembled WGS sequence"/>
</dbReference>
<comment type="caution">
    <text evidence="4">The sequence shown here is derived from an EMBL/GenBank/DDBJ whole genome shotgun (WGS) entry which is preliminary data.</text>
</comment>
<proteinExistence type="predicted"/>
<keyword evidence="5" id="KW-1185">Reference proteome</keyword>
<dbReference type="AlphaFoldDB" id="A0A0R1HNL2"/>
<sequence>MNKNFGKIIGVVVLVLVLIGGSTGLYLKTEANKHASQLEASKESILNAAADRTKPSKQKVNGILVYNYLPKNIMVPQNAVKMAKSEKTNSFVVVTATKNSQHGDAVNYKITAQSYQKDDYSYKKSGSAKMDNQLVNAKTNQPLALSELLNKKGNLSDLSLQLQNEILKQHKNLNITKVLRLTEAKKLAKIKFNYSNDSLQVTFPDNELNVSTVSLTGKELIHVIDPVFYSDKLKTQVVPESKNKKLVAITFDDGPDPANTPKILKTLAKNKVNATFFMVGYRVKENPQIAKQVLAAGNEIGSHTYNHADLVTLKDDKVQSEVESTSAEIYKATGMLPQIVRPPYGAVNKAVAAKMNMPVIQWAIDSRDWETKNSARTVSTITQSTYPGTIILTHDSQPTTVVALDSIIKNLKAKGYEFTTISKMFGDSLHANYQYFGEDDERIIK</sequence>
<dbReference type="Gene3D" id="3.90.640.30">
    <property type="match status" value="1"/>
</dbReference>
<feature type="domain" description="NodB homology" evidence="3">
    <location>
        <begin position="245"/>
        <end position="419"/>
    </location>
</feature>
<dbReference type="RefSeq" id="WP_057974711.1">
    <property type="nucleotide sequence ID" value="NZ_AZDI01000012.1"/>
</dbReference>
<dbReference type="GO" id="GO:0046872">
    <property type="term" value="F:metal ion binding"/>
    <property type="evidence" value="ECO:0007669"/>
    <property type="project" value="UniProtKB-KW"/>
</dbReference>
<evidence type="ECO:0000256" key="2">
    <source>
        <dbReference type="ARBA" id="ARBA00022801"/>
    </source>
</evidence>
<keyword evidence="1" id="KW-0479">Metal-binding</keyword>
<dbReference type="GO" id="GO:0016020">
    <property type="term" value="C:membrane"/>
    <property type="evidence" value="ECO:0007669"/>
    <property type="project" value="TreeGrafter"/>
</dbReference>
<keyword evidence="2" id="KW-0378">Hydrolase</keyword>
<dbReference type="PATRIC" id="fig|1423719.4.peg.457"/>
<evidence type="ECO:0000256" key="1">
    <source>
        <dbReference type="ARBA" id="ARBA00022723"/>
    </source>
</evidence>
<dbReference type="InterPro" id="IPR050248">
    <property type="entry name" value="Polysacc_deacetylase_ArnD"/>
</dbReference>
<protein>
    <submittedName>
        <fullName evidence="4">Polysaccharide deacetylase</fullName>
    </submittedName>
</protein>
<dbReference type="GO" id="GO:0016810">
    <property type="term" value="F:hydrolase activity, acting on carbon-nitrogen (but not peptide) bonds"/>
    <property type="evidence" value="ECO:0007669"/>
    <property type="project" value="InterPro"/>
</dbReference>
<name>A0A0R1HNL2_9LACO</name>
<evidence type="ECO:0000259" key="3">
    <source>
        <dbReference type="PROSITE" id="PS51677"/>
    </source>
</evidence>
<dbReference type="PANTHER" id="PTHR10587:SF133">
    <property type="entry name" value="CHITIN DEACETYLASE 1-RELATED"/>
    <property type="match status" value="1"/>
</dbReference>
<dbReference type="InterPro" id="IPR002509">
    <property type="entry name" value="NODB_dom"/>
</dbReference>
<dbReference type="EMBL" id="AZDI01000012">
    <property type="protein sequence ID" value="KRK45204.1"/>
    <property type="molecule type" value="Genomic_DNA"/>
</dbReference>
<reference evidence="4 5" key="1">
    <citation type="journal article" date="2015" name="Genome Announc.">
        <title>Expanding the biotechnology potential of lactobacilli through comparative genomics of 213 strains and associated genera.</title>
        <authorList>
            <person name="Sun Z."/>
            <person name="Harris H.M."/>
            <person name="McCann A."/>
            <person name="Guo C."/>
            <person name="Argimon S."/>
            <person name="Zhang W."/>
            <person name="Yang X."/>
            <person name="Jeffery I.B."/>
            <person name="Cooney J.C."/>
            <person name="Kagawa T.F."/>
            <person name="Liu W."/>
            <person name="Song Y."/>
            <person name="Salvetti E."/>
            <person name="Wrobel A."/>
            <person name="Rasinkangas P."/>
            <person name="Parkhill J."/>
            <person name="Rea M.C."/>
            <person name="O'Sullivan O."/>
            <person name="Ritari J."/>
            <person name="Douillard F.P."/>
            <person name="Paul Ross R."/>
            <person name="Yang R."/>
            <person name="Briner A.E."/>
            <person name="Felis G.E."/>
            <person name="de Vos W.M."/>
            <person name="Barrangou R."/>
            <person name="Klaenhammer T.R."/>
            <person name="Caufield P.W."/>
            <person name="Cui Y."/>
            <person name="Zhang H."/>
            <person name="O'Toole P.W."/>
        </authorList>
    </citation>
    <scope>NUCLEOTIDE SEQUENCE [LARGE SCALE GENOMIC DNA]</scope>
    <source>
        <strain evidence="4 5">DSM 15638</strain>
    </source>
</reference>
<dbReference type="PROSITE" id="PS51677">
    <property type="entry name" value="NODB"/>
    <property type="match status" value="1"/>
</dbReference>
<evidence type="ECO:0000313" key="5">
    <source>
        <dbReference type="Proteomes" id="UP000051450"/>
    </source>
</evidence>
<dbReference type="Pfam" id="PF01522">
    <property type="entry name" value="Polysacc_deac_1"/>
    <property type="match status" value="1"/>
</dbReference>
<dbReference type="OrthoDB" id="9812065at2"/>
<gene>
    <name evidence="4" type="ORF">FC66_GL000453</name>
</gene>
<dbReference type="Gene3D" id="3.20.20.370">
    <property type="entry name" value="Glycoside hydrolase/deacetylase"/>
    <property type="match status" value="1"/>
</dbReference>
<dbReference type="PANTHER" id="PTHR10587">
    <property type="entry name" value="GLYCOSYL TRANSFERASE-RELATED"/>
    <property type="match status" value="1"/>
</dbReference>
<accession>A0A0R1HNL2</accession>
<dbReference type="STRING" id="1423719.FC66_GL000453"/>
<organism evidence="4 5">
    <name type="scientific">Dellaglioa algida DSM 15638</name>
    <dbReference type="NCBI Taxonomy" id="1423719"/>
    <lineage>
        <taxon>Bacteria</taxon>
        <taxon>Bacillati</taxon>
        <taxon>Bacillota</taxon>
        <taxon>Bacilli</taxon>
        <taxon>Lactobacillales</taxon>
        <taxon>Lactobacillaceae</taxon>
        <taxon>Dellaglioa</taxon>
    </lineage>
</organism>
<dbReference type="SUPFAM" id="SSF144015">
    <property type="entry name" value="Peptidoglycan deacetylase N-terminal noncatalytic region"/>
    <property type="match status" value="1"/>
</dbReference>